<reference evidence="2 3" key="1">
    <citation type="submission" date="2019-04" db="EMBL/GenBank/DDBJ databases">
        <authorList>
            <person name="Hwang J.C."/>
        </authorList>
    </citation>
    <scope>NUCLEOTIDE SEQUENCE [LARGE SCALE GENOMIC DNA]</scope>
    <source>
        <strain evidence="2 3">IMCC35002</strain>
    </source>
</reference>
<dbReference type="GO" id="GO:0016758">
    <property type="term" value="F:hexosyltransferase activity"/>
    <property type="evidence" value="ECO:0007669"/>
    <property type="project" value="UniProtKB-ARBA"/>
</dbReference>
<dbReference type="EMBL" id="SWCJ01000010">
    <property type="protein sequence ID" value="TKB53941.1"/>
    <property type="molecule type" value="Genomic_DNA"/>
</dbReference>
<proteinExistence type="predicted"/>
<dbReference type="Proteomes" id="UP000305675">
    <property type="component" value="Unassembled WGS sequence"/>
</dbReference>
<dbReference type="PANTHER" id="PTHR22916">
    <property type="entry name" value="GLYCOSYLTRANSFERASE"/>
    <property type="match status" value="1"/>
</dbReference>
<dbReference type="Pfam" id="PF00535">
    <property type="entry name" value="Glycos_transf_2"/>
    <property type="match status" value="1"/>
</dbReference>
<organism evidence="2 3">
    <name type="scientific">Ferrimonas aestuarii</name>
    <dbReference type="NCBI Taxonomy" id="2569539"/>
    <lineage>
        <taxon>Bacteria</taxon>
        <taxon>Pseudomonadati</taxon>
        <taxon>Pseudomonadota</taxon>
        <taxon>Gammaproteobacteria</taxon>
        <taxon>Alteromonadales</taxon>
        <taxon>Ferrimonadaceae</taxon>
        <taxon>Ferrimonas</taxon>
    </lineage>
</organism>
<dbReference type="AlphaFoldDB" id="A0A4U1BQY1"/>
<feature type="domain" description="Glycosyltransferase 2-like" evidence="1">
    <location>
        <begin position="8"/>
        <end position="128"/>
    </location>
</feature>
<dbReference type="RefSeq" id="WP_136863923.1">
    <property type="nucleotide sequence ID" value="NZ_SWCJ01000010.1"/>
</dbReference>
<dbReference type="PANTHER" id="PTHR22916:SF3">
    <property type="entry name" value="UDP-GLCNAC:BETAGAL BETA-1,3-N-ACETYLGLUCOSAMINYLTRANSFERASE-LIKE PROTEIN 1"/>
    <property type="match status" value="1"/>
</dbReference>
<dbReference type="Gene3D" id="3.90.550.10">
    <property type="entry name" value="Spore Coat Polysaccharide Biosynthesis Protein SpsA, Chain A"/>
    <property type="match status" value="1"/>
</dbReference>
<gene>
    <name evidence="2" type="ORF">FCL42_13370</name>
</gene>
<dbReference type="SUPFAM" id="SSF53448">
    <property type="entry name" value="Nucleotide-diphospho-sugar transferases"/>
    <property type="match status" value="1"/>
</dbReference>
<dbReference type="InterPro" id="IPR029044">
    <property type="entry name" value="Nucleotide-diphossugar_trans"/>
</dbReference>
<evidence type="ECO:0000313" key="2">
    <source>
        <dbReference type="EMBL" id="TKB53941.1"/>
    </source>
</evidence>
<dbReference type="CDD" id="cd00761">
    <property type="entry name" value="Glyco_tranf_GTA_type"/>
    <property type="match status" value="1"/>
</dbReference>
<evidence type="ECO:0000259" key="1">
    <source>
        <dbReference type="Pfam" id="PF00535"/>
    </source>
</evidence>
<name>A0A4U1BQY1_9GAMM</name>
<evidence type="ECO:0000313" key="3">
    <source>
        <dbReference type="Proteomes" id="UP000305675"/>
    </source>
</evidence>
<comment type="caution">
    <text evidence="2">The sequence shown here is derived from an EMBL/GenBank/DDBJ whole genome shotgun (WGS) entry which is preliminary data.</text>
</comment>
<dbReference type="InterPro" id="IPR001173">
    <property type="entry name" value="Glyco_trans_2-like"/>
</dbReference>
<dbReference type="FunFam" id="3.90.550.10:FF:000130">
    <property type="entry name" value="Family 2 glycosyl transferase"/>
    <property type="match status" value="1"/>
</dbReference>
<protein>
    <submittedName>
        <fullName evidence="2">Glycosyltransferase family 2 protein</fullName>
    </submittedName>
</protein>
<keyword evidence="2" id="KW-0808">Transferase</keyword>
<accession>A0A4U1BQY1</accession>
<keyword evidence="3" id="KW-1185">Reference proteome</keyword>
<sequence length="250" mass="28496">MMKQELVSIITPSYNSLDTIERTIESVIAQTYTNWEMIIVDDCSIDDSRELIQSWCERDRRIQLVARGWNAGPAVTRNRGISVAKGRYIAFLDADDTWFPHKLETQIAFMQQNGVAFSFSSYQRTNEAGDKLGVIAAPESITYDQLLDCCKIGCLTACYDREQLGTVYMPNIAKRQDFGLWLRLLSLTPKAYGIQETLADYRVARNSVSSNKLVAAKYQWRVYREVEKLSLMKSLKHFTCYAVAGVANRI</sequence>
<dbReference type="OrthoDB" id="9802649at2"/>